<feature type="binding site" evidence="10">
    <location>
        <position position="325"/>
    </location>
    <ligand>
        <name>Zn(2+)</name>
        <dbReference type="ChEBI" id="CHEBI:29105"/>
        <label>2</label>
        <note>catalytic</note>
    </ligand>
</feature>
<dbReference type="Gene3D" id="3.40.390.10">
    <property type="entry name" value="Collagenase (Catalytic Domain)"/>
    <property type="match status" value="1"/>
</dbReference>
<keyword evidence="5" id="KW-0378">Hydrolase</keyword>
<dbReference type="CDD" id="cd04278">
    <property type="entry name" value="ZnMc_MMP"/>
    <property type="match status" value="1"/>
</dbReference>
<dbReference type="EMBL" id="JACBKZ010000002">
    <property type="protein sequence ID" value="KAF5958870.1"/>
    <property type="molecule type" value="Genomic_DNA"/>
</dbReference>
<dbReference type="PANTHER" id="PTHR10201">
    <property type="entry name" value="MATRIX METALLOPROTEINASE"/>
    <property type="match status" value="1"/>
</dbReference>
<dbReference type="InterPro" id="IPR002477">
    <property type="entry name" value="Peptidoglycan-bd-like"/>
</dbReference>
<accession>A0A7J7I1D0</accession>
<evidence type="ECO:0000256" key="1">
    <source>
        <dbReference type="ARBA" id="ARBA00009614"/>
    </source>
</evidence>
<evidence type="ECO:0000256" key="6">
    <source>
        <dbReference type="ARBA" id="ARBA00022833"/>
    </source>
</evidence>
<dbReference type="InterPro" id="IPR021158">
    <property type="entry name" value="Pept_M10A_Zn_BS"/>
</dbReference>
<feature type="binding site" evidence="10">
    <location>
        <position position="265"/>
    </location>
    <ligand>
        <name>Ca(2+)</name>
        <dbReference type="ChEBI" id="CHEBI:29108"/>
        <label>3</label>
    </ligand>
</feature>
<evidence type="ECO:0000256" key="3">
    <source>
        <dbReference type="ARBA" id="ARBA00022723"/>
    </source>
</evidence>
<dbReference type="SMART" id="SM00235">
    <property type="entry name" value="ZnMc"/>
    <property type="match status" value="1"/>
</dbReference>
<feature type="binding site" evidence="10">
    <location>
        <position position="273"/>
    </location>
    <ligand>
        <name>Zn(2+)</name>
        <dbReference type="ChEBI" id="CHEBI:29105"/>
        <label>1</label>
    </ligand>
</feature>
<reference evidence="13 14" key="2">
    <citation type="submission" date="2020-07" db="EMBL/GenBank/DDBJ databases">
        <title>Genome assembly of wild tea tree DASZ reveals pedigree and selection history of tea varieties.</title>
        <authorList>
            <person name="Zhang W."/>
        </authorList>
    </citation>
    <scope>NUCLEOTIDE SEQUENCE [LARGE SCALE GENOMIC DNA]</scope>
    <source>
        <strain evidence="14">cv. G240</strain>
        <tissue evidence="13">Leaf</tissue>
    </source>
</reference>
<feature type="binding site" evidence="10">
    <location>
        <position position="248"/>
    </location>
    <ligand>
        <name>Ca(2+)</name>
        <dbReference type="ChEBI" id="CHEBI:29108"/>
        <label>2</label>
    </ligand>
</feature>
<feature type="binding site" evidence="10">
    <location>
        <position position="283"/>
    </location>
    <ligand>
        <name>Zn(2+)</name>
        <dbReference type="ChEBI" id="CHEBI:29105"/>
        <label>1</label>
    </ligand>
</feature>
<gene>
    <name evidence="13" type="ORF">HYC85_006095</name>
</gene>
<feature type="binding site" evidence="10">
    <location>
        <position position="285"/>
    </location>
    <ligand>
        <name>Ca(2+)</name>
        <dbReference type="ChEBI" id="CHEBI:29108"/>
        <label>3</label>
    </ligand>
</feature>
<feature type="binding site" evidence="10">
    <location>
        <position position="288"/>
    </location>
    <ligand>
        <name>Ca(2+)</name>
        <dbReference type="ChEBI" id="CHEBI:29108"/>
        <label>3</label>
    </ligand>
</feature>
<dbReference type="InterPro" id="IPR033739">
    <property type="entry name" value="M10A_MMP"/>
</dbReference>
<dbReference type="Pfam" id="PF00413">
    <property type="entry name" value="Peptidase_M10"/>
    <property type="match status" value="1"/>
</dbReference>
<feature type="binding site" evidence="10">
    <location>
        <position position="311"/>
    </location>
    <ligand>
        <name>Zn(2+)</name>
        <dbReference type="ChEBI" id="CHEBI:29105"/>
        <label>2</label>
        <note>catalytic</note>
    </ligand>
</feature>
<protein>
    <recommendedName>
        <fullName evidence="12">Peptidase metallopeptidase domain-containing protein</fullName>
    </recommendedName>
</protein>
<dbReference type="GO" id="GO:0030574">
    <property type="term" value="P:collagen catabolic process"/>
    <property type="evidence" value="ECO:0007669"/>
    <property type="project" value="TreeGrafter"/>
</dbReference>
<sequence>MMSAGWKMMSAAHVSREGVRRTARRTKGQSGRRVKARVSVATEAETRRAKRRRVRARERVSGDGLGAILVLVTLMKPPTVQSKDSSPNQQGFNFLHHLEGYHKEQTVRGLNQLKLYLQKFGYLNYVDEDDEFDDLLESAVKMYQENYHLKVTGSLDFETVKEMMLPRCGVPDIINGTNQLMSHTKMKHGHLVSQKWPLSKTHLTYGFNSSALVVGEQVLRSVSSRAFKRWQDASHFTFEEAPQGSNPDIMIGFHRGHHGDGTPFDGPTGILAHAVGPTIGWLHYDADENWSTNPSMDEVDLESVAMHEIGHLLGLGHSGDKDAIMYAKFSYGIIKRDLDHDDMEGIQVLYS</sequence>
<dbReference type="InterPro" id="IPR006026">
    <property type="entry name" value="Peptidase_Metallo"/>
</dbReference>
<feature type="binding site" evidence="10">
    <location>
        <position position="288"/>
    </location>
    <ligand>
        <name>Ca(2+)</name>
        <dbReference type="ChEBI" id="CHEBI:29108"/>
        <label>1</label>
    </ligand>
</feature>
<evidence type="ECO:0000256" key="10">
    <source>
        <dbReference type="PIRSR" id="PIRSR621190-2"/>
    </source>
</evidence>
<feature type="compositionally biased region" description="Basic residues" evidence="11">
    <location>
        <begin position="21"/>
        <end position="36"/>
    </location>
</feature>
<keyword evidence="10" id="KW-0106">Calcium</keyword>
<feature type="binding site" evidence="10">
    <location>
        <position position="260"/>
    </location>
    <ligand>
        <name>Zn(2+)</name>
        <dbReference type="ChEBI" id="CHEBI:29105"/>
        <label>1</label>
    </ligand>
</feature>
<evidence type="ECO:0000256" key="11">
    <source>
        <dbReference type="SAM" id="MobiDB-lite"/>
    </source>
</evidence>
<comment type="cofactor">
    <cofactor evidence="10">
        <name>Zn(2+)</name>
        <dbReference type="ChEBI" id="CHEBI:29105"/>
    </cofactor>
    <text evidence="10">Binds 2 Zn(2+) ions per subunit.</text>
</comment>
<keyword evidence="14" id="KW-1185">Reference proteome</keyword>
<dbReference type="Proteomes" id="UP000593564">
    <property type="component" value="Unassembled WGS sequence"/>
</dbReference>
<comment type="cofactor">
    <cofactor evidence="10">
        <name>Ca(2+)</name>
        <dbReference type="ChEBI" id="CHEBI:29108"/>
    </cofactor>
    <text evidence="10">Can bind about 5 Ca(2+) ions per subunit.</text>
</comment>
<evidence type="ECO:0000259" key="12">
    <source>
        <dbReference type="SMART" id="SM00235"/>
    </source>
</evidence>
<feature type="binding site" evidence="10">
    <location>
        <position position="307"/>
    </location>
    <ligand>
        <name>Zn(2+)</name>
        <dbReference type="ChEBI" id="CHEBI:29105"/>
        <label>2</label>
        <note>catalytic</note>
    </ligand>
</feature>
<comment type="caution">
    <text evidence="13">The sequence shown here is derived from an EMBL/GenBank/DDBJ whole genome shotgun (WGS) entry which is preliminary data.</text>
</comment>
<feature type="region of interest" description="Disordered" evidence="11">
    <location>
        <begin position="1"/>
        <end position="57"/>
    </location>
</feature>
<feature type="active site" evidence="9">
    <location>
        <position position="308"/>
    </location>
</feature>
<feature type="binding site" description="in inhibited form" evidence="10">
    <location>
        <position position="168"/>
    </location>
    <ligand>
        <name>Zn(2+)</name>
        <dbReference type="ChEBI" id="CHEBI:29105"/>
        <label>2</label>
        <note>catalytic</note>
    </ligand>
</feature>
<keyword evidence="2" id="KW-0645">Protease</keyword>
<comment type="similarity">
    <text evidence="1">Belongs to the peptidase M10A family. Matrix metalloproteinases (MMPs) subfamily.</text>
</comment>
<keyword evidence="6 10" id="KW-0862">Zinc</keyword>
<dbReference type="SUPFAM" id="SSF55486">
    <property type="entry name" value="Metalloproteases ('zincins'), catalytic domain"/>
    <property type="match status" value="1"/>
</dbReference>
<reference evidence="14" key="1">
    <citation type="journal article" date="2020" name="Nat. Commun.">
        <title>Genome assembly of wild tea tree DASZ reveals pedigree and selection history of tea varieties.</title>
        <authorList>
            <person name="Zhang W."/>
            <person name="Zhang Y."/>
            <person name="Qiu H."/>
            <person name="Guo Y."/>
            <person name="Wan H."/>
            <person name="Zhang X."/>
            <person name="Scossa F."/>
            <person name="Alseekh S."/>
            <person name="Zhang Q."/>
            <person name="Wang P."/>
            <person name="Xu L."/>
            <person name="Schmidt M.H."/>
            <person name="Jia X."/>
            <person name="Li D."/>
            <person name="Zhu A."/>
            <person name="Guo F."/>
            <person name="Chen W."/>
            <person name="Ni D."/>
            <person name="Usadel B."/>
            <person name="Fernie A.R."/>
            <person name="Wen W."/>
        </authorList>
    </citation>
    <scope>NUCLEOTIDE SEQUENCE [LARGE SCALE GENOMIC DNA]</scope>
    <source>
        <strain evidence="14">cv. G240</strain>
    </source>
</reference>
<dbReference type="PRINTS" id="PR00138">
    <property type="entry name" value="MATRIXIN"/>
</dbReference>
<dbReference type="InterPro" id="IPR036365">
    <property type="entry name" value="PGBD-like_sf"/>
</dbReference>
<evidence type="ECO:0000256" key="4">
    <source>
        <dbReference type="ARBA" id="ARBA00022729"/>
    </source>
</evidence>
<feature type="binding site" evidence="10">
    <location>
        <position position="266"/>
    </location>
    <ligand>
        <name>Ca(2+)</name>
        <dbReference type="ChEBI" id="CHEBI:29108"/>
        <label>3</label>
    </ligand>
</feature>
<dbReference type="AlphaFoldDB" id="A0A7J7I1D0"/>
<keyword evidence="7" id="KW-0482">Metalloprotease</keyword>
<feature type="domain" description="Peptidase metallopeptidase" evidence="12">
    <location>
        <begin position="192"/>
        <end position="351"/>
    </location>
</feature>
<keyword evidence="3 10" id="KW-0479">Metal-binding</keyword>
<name>A0A7J7I1D0_CAMSI</name>
<dbReference type="GO" id="GO:0004222">
    <property type="term" value="F:metalloendopeptidase activity"/>
    <property type="evidence" value="ECO:0007669"/>
    <property type="project" value="InterPro"/>
</dbReference>
<dbReference type="GO" id="GO:0030198">
    <property type="term" value="P:extracellular matrix organization"/>
    <property type="evidence" value="ECO:0007669"/>
    <property type="project" value="TreeGrafter"/>
</dbReference>
<dbReference type="InterPro" id="IPR001818">
    <property type="entry name" value="Pept_M10_metallopeptidase"/>
</dbReference>
<evidence type="ECO:0000256" key="8">
    <source>
        <dbReference type="ARBA" id="ARBA00023145"/>
    </source>
</evidence>
<evidence type="ECO:0000313" key="14">
    <source>
        <dbReference type="Proteomes" id="UP000593564"/>
    </source>
</evidence>
<keyword evidence="8" id="KW-0865">Zymogen</keyword>
<evidence type="ECO:0000256" key="2">
    <source>
        <dbReference type="ARBA" id="ARBA00022670"/>
    </source>
</evidence>
<dbReference type="GO" id="GO:0006508">
    <property type="term" value="P:proteolysis"/>
    <property type="evidence" value="ECO:0007669"/>
    <property type="project" value="UniProtKB-KW"/>
</dbReference>
<evidence type="ECO:0000256" key="5">
    <source>
        <dbReference type="ARBA" id="ARBA00022801"/>
    </source>
</evidence>
<dbReference type="InterPro" id="IPR024079">
    <property type="entry name" value="MetalloPept_cat_dom_sf"/>
</dbReference>
<organism evidence="13 14">
    <name type="scientific">Camellia sinensis</name>
    <name type="common">Tea plant</name>
    <name type="synonym">Thea sinensis</name>
    <dbReference type="NCBI Taxonomy" id="4442"/>
    <lineage>
        <taxon>Eukaryota</taxon>
        <taxon>Viridiplantae</taxon>
        <taxon>Streptophyta</taxon>
        <taxon>Embryophyta</taxon>
        <taxon>Tracheophyta</taxon>
        <taxon>Spermatophyta</taxon>
        <taxon>Magnoliopsida</taxon>
        <taxon>eudicotyledons</taxon>
        <taxon>Gunneridae</taxon>
        <taxon>Pentapetalae</taxon>
        <taxon>asterids</taxon>
        <taxon>Ericales</taxon>
        <taxon>Theaceae</taxon>
        <taxon>Camellia</taxon>
    </lineage>
</organism>
<dbReference type="GO" id="GO:0008270">
    <property type="term" value="F:zinc ion binding"/>
    <property type="evidence" value="ECO:0007669"/>
    <property type="project" value="InterPro"/>
</dbReference>
<dbReference type="SUPFAM" id="SSF47090">
    <property type="entry name" value="PGBD-like"/>
    <property type="match status" value="1"/>
</dbReference>
<evidence type="ECO:0000256" key="9">
    <source>
        <dbReference type="PIRSR" id="PIRSR621190-1"/>
    </source>
</evidence>
<evidence type="ECO:0000313" key="13">
    <source>
        <dbReference type="EMBL" id="KAF5958870.1"/>
    </source>
</evidence>
<evidence type="ECO:0000256" key="7">
    <source>
        <dbReference type="ARBA" id="ARBA00023049"/>
    </source>
</evidence>
<keyword evidence="4" id="KW-0732">Signal</keyword>
<feature type="binding site" evidence="10">
    <location>
        <position position="317"/>
    </location>
    <ligand>
        <name>Zn(2+)</name>
        <dbReference type="ChEBI" id="CHEBI:29105"/>
        <label>2</label>
        <note>catalytic</note>
    </ligand>
</feature>
<dbReference type="GO" id="GO:0031012">
    <property type="term" value="C:extracellular matrix"/>
    <property type="evidence" value="ECO:0007669"/>
    <property type="project" value="InterPro"/>
</dbReference>
<feature type="binding site" evidence="10">
    <location>
        <position position="258"/>
    </location>
    <ligand>
        <name>Zn(2+)</name>
        <dbReference type="ChEBI" id="CHEBI:29105"/>
        <label>1</label>
    </ligand>
</feature>
<dbReference type="PANTHER" id="PTHR10201:SF213">
    <property type="entry name" value="METALLOENDOPROTEINASE 2-MMP-LIKE"/>
    <property type="match status" value="1"/>
</dbReference>
<dbReference type="Pfam" id="PF01471">
    <property type="entry name" value="PG_binding_1"/>
    <property type="match status" value="1"/>
</dbReference>
<dbReference type="PROSITE" id="PS00546">
    <property type="entry name" value="CYSTEINE_SWITCH"/>
    <property type="match status" value="1"/>
</dbReference>
<proteinExistence type="inferred from homology"/>
<dbReference type="InterPro" id="IPR021190">
    <property type="entry name" value="Pept_M10A"/>
</dbReference>